<reference evidence="1 2" key="1">
    <citation type="submission" date="2015-07" db="EMBL/GenBank/DDBJ databases">
        <title>Isolation and Genomic Characterization of a Novel Halophilic Metal-Reducing Deltaproteobacterium from the Deep Subsurface.</title>
        <authorList>
            <person name="Badalamenti J.P."/>
            <person name="Summers Z.M."/>
            <person name="Gralnick J.A."/>
            <person name="Bond D.R."/>
        </authorList>
    </citation>
    <scope>NUCLEOTIDE SEQUENCE [LARGE SCALE GENOMIC DNA]</scope>
    <source>
        <strain evidence="1 2">WTL</strain>
    </source>
</reference>
<evidence type="ECO:0000313" key="2">
    <source>
        <dbReference type="Proteomes" id="UP000057158"/>
    </source>
</evidence>
<dbReference type="PATRIC" id="fig|1603606.3.peg.2490"/>
<name>A0A0M4CXR1_9BACT</name>
<dbReference type="AlphaFoldDB" id="A0A0M4CXR1"/>
<accession>A0A0M4CXR1</accession>
<dbReference type="OrthoDB" id="1365344at2"/>
<dbReference type="RefSeq" id="WP_053551102.1">
    <property type="nucleotide sequence ID" value="NZ_CP010802.1"/>
</dbReference>
<gene>
    <name evidence="1" type="ORF">DSOUD_2303</name>
</gene>
<dbReference type="Proteomes" id="UP000057158">
    <property type="component" value="Chromosome"/>
</dbReference>
<proteinExistence type="predicted"/>
<protein>
    <submittedName>
        <fullName evidence="1">Uncharacterized protein</fullName>
    </submittedName>
</protein>
<dbReference type="KEGG" id="des:DSOUD_2303"/>
<evidence type="ECO:0000313" key="1">
    <source>
        <dbReference type="EMBL" id="ALC17066.1"/>
    </source>
</evidence>
<sequence length="67" mass="7466">MSQGEKLKNRGKALHHLGLHEDRNVHPGVDVLRVPGGWIYLLIRPDGEGCITDAGVFVPYNEEFKEG</sequence>
<organism evidence="1 2">
    <name type="scientific">Desulfuromonas soudanensis</name>
    <dbReference type="NCBI Taxonomy" id="1603606"/>
    <lineage>
        <taxon>Bacteria</taxon>
        <taxon>Pseudomonadati</taxon>
        <taxon>Thermodesulfobacteriota</taxon>
        <taxon>Desulfuromonadia</taxon>
        <taxon>Desulfuromonadales</taxon>
        <taxon>Desulfuromonadaceae</taxon>
        <taxon>Desulfuromonas</taxon>
    </lineage>
</organism>
<dbReference type="EMBL" id="CP010802">
    <property type="protein sequence ID" value="ALC17066.1"/>
    <property type="molecule type" value="Genomic_DNA"/>
</dbReference>
<keyword evidence="2" id="KW-1185">Reference proteome</keyword>